<dbReference type="Proteomes" id="UP001148737">
    <property type="component" value="Unassembled WGS sequence"/>
</dbReference>
<keyword evidence="2" id="KW-1185">Reference proteome</keyword>
<proteinExistence type="predicted"/>
<name>A0ACC1QP98_9HYPO</name>
<accession>A0ACC1QP98</accession>
<reference evidence="1" key="1">
    <citation type="submission" date="2022-07" db="EMBL/GenBank/DDBJ databases">
        <title>Genome Sequence of Lecanicillium saksenae.</title>
        <authorList>
            <person name="Buettner E."/>
        </authorList>
    </citation>
    <scope>NUCLEOTIDE SEQUENCE</scope>
    <source>
        <strain evidence="1">VT-O1</strain>
    </source>
</reference>
<gene>
    <name evidence="1" type="ORF">NLG97_g7924</name>
</gene>
<organism evidence="1 2">
    <name type="scientific">Lecanicillium saksenae</name>
    <dbReference type="NCBI Taxonomy" id="468837"/>
    <lineage>
        <taxon>Eukaryota</taxon>
        <taxon>Fungi</taxon>
        <taxon>Dikarya</taxon>
        <taxon>Ascomycota</taxon>
        <taxon>Pezizomycotina</taxon>
        <taxon>Sordariomycetes</taxon>
        <taxon>Hypocreomycetidae</taxon>
        <taxon>Hypocreales</taxon>
        <taxon>Cordycipitaceae</taxon>
        <taxon>Lecanicillium</taxon>
    </lineage>
</organism>
<sequence length="224" mass="24057">MKLFGAVVIFSSLLSLGATLESGDSSILERATCTGPKCSDSPNAIDAGAGDAPPAPSAGGSSPKEKGINCELLLRQNTVNCSGLSAKTCDLISWLYAQSECGQKSGAEAKKCCDNAERLPFGAGVYYTGYMRACAPQYRLKRFDRPDFIDRPCSADYGCGDGLSKGLCDMRSWENAGCQQRAQCDATIKNVSELPECCKQWPRQPQGAFSQLFQSRFDLKCLAK</sequence>
<protein>
    <submittedName>
        <fullName evidence="1">Uncharacterized protein</fullName>
    </submittedName>
</protein>
<dbReference type="EMBL" id="JANAKD010001297">
    <property type="protein sequence ID" value="KAJ3481028.1"/>
    <property type="molecule type" value="Genomic_DNA"/>
</dbReference>
<evidence type="ECO:0000313" key="1">
    <source>
        <dbReference type="EMBL" id="KAJ3481028.1"/>
    </source>
</evidence>
<evidence type="ECO:0000313" key="2">
    <source>
        <dbReference type="Proteomes" id="UP001148737"/>
    </source>
</evidence>
<comment type="caution">
    <text evidence="1">The sequence shown here is derived from an EMBL/GenBank/DDBJ whole genome shotgun (WGS) entry which is preliminary data.</text>
</comment>